<dbReference type="AlphaFoldDB" id="A0A6L2KE91"/>
<evidence type="ECO:0000313" key="2">
    <source>
        <dbReference type="EMBL" id="GEU47686.1"/>
    </source>
</evidence>
<reference evidence="2" key="1">
    <citation type="journal article" date="2019" name="Sci. Rep.">
        <title>Draft genome of Tanacetum cinerariifolium, the natural source of mosquito coil.</title>
        <authorList>
            <person name="Yamashiro T."/>
            <person name="Shiraishi A."/>
            <person name="Satake H."/>
            <person name="Nakayama K."/>
        </authorList>
    </citation>
    <scope>NUCLEOTIDE SEQUENCE</scope>
</reference>
<proteinExistence type="predicted"/>
<gene>
    <name evidence="2" type="ORF">Tci_019664</name>
</gene>
<name>A0A6L2KE91_TANCI</name>
<comment type="caution">
    <text evidence="2">The sequence shown here is derived from an EMBL/GenBank/DDBJ whole genome shotgun (WGS) entry which is preliminary data.</text>
</comment>
<sequence>MEIPADNDSNIEENNWDENDGEGVEDNFCNMHNAADDMDISSNLFGLNELIKRTTKDNILVEENKLVFPPGFTPMSNYSNTKNEKHNTLNVKG</sequence>
<protein>
    <submittedName>
        <fullName evidence="2">Uncharacterized protein</fullName>
    </submittedName>
</protein>
<feature type="compositionally biased region" description="Acidic residues" evidence="1">
    <location>
        <begin position="9"/>
        <end position="25"/>
    </location>
</feature>
<organism evidence="2">
    <name type="scientific">Tanacetum cinerariifolium</name>
    <name type="common">Dalmatian daisy</name>
    <name type="synonym">Chrysanthemum cinerariifolium</name>
    <dbReference type="NCBI Taxonomy" id="118510"/>
    <lineage>
        <taxon>Eukaryota</taxon>
        <taxon>Viridiplantae</taxon>
        <taxon>Streptophyta</taxon>
        <taxon>Embryophyta</taxon>
        <taxon>Tracheophyta</taxon>
        <taxon>Spermatophyta</taxon>
        <taxon>Magnoliopsida</taxon>
        <taxon>eudicotyledons</taxon>
        <taxon>Gunneridae</taxon>
        <taxon>Pentapetalae</taxon>
        <taxon>asterids</taxon>
        <taxon>campanulids</taxon>
        <taxon>Asterales</taxon>
        <taxon>Asteraceae</taxon>
        <taxon>Asteroideae</taxon>
        <taxon>Anthemideae</taxon>
        <taxon>Anthemidinae</taxon>
        <taxon>Tanacetum</taxon>
    </lineage>
</organism>
<dbReference type="EMBL" id="BKCJ010002308">
    <property type="protein sequence ID" value="GEU47686.1"/>
    <property type="molecule type" value="Genomic_DNA"/>
</dbReference>
<accession>A0A6L2KE91</accession>
<evidence type="ECO:0000256" key="1">
    <source>
        <dbReference type="SAM" id="MobiDB-lite"/>
    </source>
</evidence>
<feature type="region of interest" description="Disordered" evidence="1">
    <location>
        <begin position="1"/>
        <end position="25"/>
    </location>
</feature>